<dbReference type="Proteomes" id="UP000019205">
    <property type="component" value="Chromosome"/>
</dbReference>
<reference evidence="1 2" key="2">
    <citation type="journal article" date="2009" name="PLoS ONE">
        <title>The photosynthetic apparatus and its regulation in the aerobic gammaproteobacterium Congregibacter litoralis gen. nov., sp. nov.</title>
        <authorList>
            <person name="Spring S."/>
            <person name="Lunsdorf H."/>
            <person name="Fuchs B.M."/>
            <person name="Tindall B.J."/>
        </authorList>
    </citation>
    <scope>NUCLEOTIDE SEQUENCE [LARGE SCALE GENOMIC DNA]</scope>
    <source>
        <strain evidence="1">KT71</strain>
    </source>
</reference>
<accession>A4AE26</accession>
<organism evidence="1 2">
    <name type="scientific">Congregibacter litoralis KT71</name>
    <dbReference type="NCBI Taxonomy" id="314285"/>
    <lineage>
        <taxon>Bacteria</taxon>
        <taxon>Pseudomonadati</taxon>
        <taxon>Pseudomonadota</taxon>
        <taxon>Gammaproteobacteria</taxon>
        <taxon>Cellvibrionales</taxon>
        <taxon>Halieaceae</taxon>
        <taxon>Congregibacter</taxon>
    </lineage>
</organism>
<proteinExistence type="predicted"/>
<keyword evidence="2" id="KW-1185">Reference proteome</keyword>
<dbReference type="AlphaFoldDB" id="A4AE26"/>
<gene>
    <name evidence="1" type="ORF">KT71_13819</name>
</gene>
<reference evidence="1 2" key="1">
    <citation type="journal article" date="2007" name="Proc. Natl. Acad. Sci. U.S.A.">
        <title>Characterization of a marine gammaproteobacterium capable of aerobic anoxygenic photosynthesis.</title>
        <authorList>
            <person name="Fuchs B.M."/>
            <person name="Spring S."/>
            <person name="Teeling H."/>
            <person name="Quast C."/>
            <person name="Wulf J."/>
            <person name="Schattenhofer M."/>
            <person name="Yan S."/>
            <person name="Ferriera S."/>
            <person name="Johnson J."/>
            <person name="Glockner F.O."/>
            <person name="Amann R."/>
        </authorList>
    </citation>
    <scope>NUCLEOTIDE SEQUENCE [LARGE SCALE GENOMIC DNA]</scope>
    <source>
        <strain evidence="1">KT71</strain>
    </source>
</reference>
<dbReference type="HOGENOM" id="CLU_2715457_0_0_6"/>
<comment type="caution">
    <text evidence="1">The sequence shown here is derived from an EMBL/GenBank/DDBJ whole genome shotgun (WGS) entry which is preliminary data.</text>
</comment>
<name>A4AE26_9GAMM</name>
<evidence type="ECO:0000313" key="2">
    <source>
        <dbReference type="Proteomes" id="UP000019205"/>
    </source>
</evidence>
<protein>
    <submittedName>
        <fullName evidence="1">Uncharacterized protein</fullName>
    </submittedName>
</protein>
<dbReference type="EMBL" id="AAOA02000001">
    <property type="protein sequence ID" value="EAQ95718.1"/>
    <property type="molecule type" value="Genomic_DNA"/>
</dbReference>
<evidence type="ECO:0000313" key="1">
    <source>
        <dbReference type="EMBL" id="EAQ95718.1"/>
    </source>
</evidence>
<sequence length="72" mass="7657">MLGTGRSIDLFRRGNVLAFEAPIAVTVRSLQCNERTVASFGGYFAITENGPAVHAQASSLLTLELIDFAALS</sequence>